<dbReference type="Gene3D" id="3.60.21.10">
    <property type="match status" value="1"/>
</dbReference>
<feature type="chain" id="PRO_5028817286" evidence="4">
    <location>
        <begin position="25"/>
        <end position="426"/>
    </location>
</feature>
<keyword evidence="3" id="KW-0325">Glycoprotein</keyword>
<organism evidence="6 7">
    <name type="scientific">Agrilus planipennis</name>
    <name type="common">Emerald ash borer</name>
    <name type="synonym">Agrilus marcopoli</name>
    <dbReference type="NCBI Taxonomy" id="224129"/>
    <lineage>
        <taxon>Eukaryota</taxon>
        <taxon>Metazoa</taxon>
        <taxon>Ecdysozoa</taxon>
        <taxon>Arthropoda</taxon>
        <taxon>Hexapoda</taxon>
        <taxon>Insecta</taxon>
        <taxon>Pterygota</taxon>
        <taxon>Neoptera</taxon>
        <taxon>Endopterygota</taxon>
        <taxon>Coleoptera</taxon>
        <taxon>Polyphaga</taxon>
        <taxon>Elateriformia</taxon>
        <taxon>Buprestoidea</taxon>
        <taxon>Buprestidae</taxon>
        <taxon>Agrilinae</taxon>
        <taxon>Agrilus</taxon>
    </lineage>
</organism>
<dbReference type="SUPFAM" id="SSF56300">
    <property type="entry name" value="Metallo-dependent phosphatases"/>
    <property type="match status" value="1"/>
</dbReference>
<evidence type="ECO:0000256" key="4">
    <source>
        <dbReference type="SAM" id="SignalP"/>
    </source>
</evidence>
<proteinExistence type="inferred from homology"/>
<accession>A0A7F5RC63</accession>
<evidence type="ECO:0000313" key="6">
    <source>
        <dbReference type="Proteomes" id="UP000192223"/>
    </source>
</evidence>
<dbReference type="GO" id="GO:0006685">
    <property type="term" value="P:sphingomyelin catabolic process"/>
    <property type="evidence" value="ECO:0007669"/>
    <property type="project" value="TreeGrafter"/>
</dbReference>
<dbReference type="KEGG" id="apln:112905411"/>
<evidence type="ECO:0000313" key="7">
    <source>
        <dbReference type="RefSeq" id="XP_025833563.1"/>
    </source>
</evidence>
<comment type="similarity">
    <text evidence="1">Belongs to the acid sphingomyelinase family.</text>
</comment>
<keyword evidence="6" id="KW-1185">Reference proteome</keyword>
<evidence type="ECO:0000256" key="3">
    <source>
        <dbReference type="ARBA" id="ARBA00023180"/>
    </source>
</evidence>
<dbReference type="RefSeq" id="XP_025833563.1">
    <property type="nucleotide sequence ID" value="XM_025977778.1"/>
</dbReference>
<evidence type="ECO:0000256" key="1">
    <source>
        <dbReference type="ARBA" id="ARBA00008234"/>
    </source>
</evidence>
<gene>
    <name evidence="7" type="primary">LOC112905411</name>
</gene>
<dbReference type="OrthoDB" id="282973at2759"/>
<dbReference type="GO" id="GO:0005615">
    <property type="term" value="C:extracellular space"/>
    <property type="evidence" value="ECO:0007669"/>
    <property type="project" value="TreeGrafter"/>
</dbReference>
<feature type="signal peptide" evidence="4">
    <location>
        <begin position="1"/>
        <end position="24"/>
    </location>
</feature>
<dbReference type="PANTHER" id="PTHR10340:SF29">
    <property type="entry name" value="SPHINGOMYELIN PHOSPHODIESTERASE"/>
    <property type="match status" value="1"/>
</dbReference>
<feature type="domain" description="Calcineurin-like phosphoesterase" evidence="5">
    <location>
        <begin position="173"/>
        <end position="421"/>
    </location>
</feature>
<dbReference type="GeneID" id="112905411"/>
<dbReference type="GO" id="GO:0061750">
    <property type="term" value="F:acid sphingomyelin phosphodiesterase activity"/>
    <property type="evidence" value="ECO:0007669"/>
    <property type="project" value="TreeGrafter"/>
</dbReference>
<sequence length="426" mass="47910">MSLLWCAVFLWFGFISTHIPVTSAEVDPLSKATFKYYLNEYAYQKSKSQFRVLNSELIPRSSSSTCSLCKAGAAGFIQLRRIGVRKRTFVKVAKYVCKVAGVDDDVCNGAINLNVDALLYIIDNTPKLEAARFCAVYLQSSGCEQPDGYDWSINIPQGESVPVEVNEVPSKPLKIIHISDIHYEPEYVVGSLADCTKPVCCVNASGFPENGKGTAAGIYGMYGDCDTPWVTVLSTFENIAKNHPDVDLIYYTGDTIHHQIWNTSVESNSRDLNQLLLKLNESFPNVPVIPIIGNHEPSPVNVFAPTSIEEANLSSNWLYEVFANNLKSWFPSTVLNTLKQGGYYTVKIKNNLRIIGLNSNLCINENWWLLYQDWYKDPGGQLQWLVEVLLEAEKNKEFVHILSHVPSANGDCLKVWSREYRRIVER</sequence>
<dbReference type="Pfam" id="PF00149">
    <property type="entry name" value="Metallophos"/>
    <property type="match status" value="1"/>
</dbReference>
<dbReference type="PANTHER" id="PTHR10340">
    <property type="entry name" value="SPHINGOMYELIN PHOSPHODIESTERASE"/>
    <property type="match status" value="1"/>
</dbReference>
<dbReference type="InterPro" id="IPR041805">
    <property type="entry name" value="ASMase/PPN1_MPP"/>
</dbReference>
<dbReference type="GO" id="GO:0046513">
    <property type="term" value="P:ceramide biosynthetic process"/>
    <property type="evidence" value="ECO:0007669"/>
    <property type="project" value="TreeGrafter"/>
</dbReference>
<dbReference type="InParanoid" id="A0A7F5RC63"/>
<dbReference type="CDD" id="cd00842">
    <property type="entry name" value="MPP_ASMase"/>
    <property type="match status" value="1"/>
</dbReference>
<reference evidence="7" key="1">
    <citation type="submission" date="2025-08" db="UniProtKB">
        <authorList>
            <consortium name="RefSeq"/>
        </authorList>
    </citation>
    <scope>IDENTIFICATION</scope>
    <source>
        <tissue evidence="7">Entire body</tissue>
    </source>
</reference>
<name>A0A7F5RC63_AGRPL</name>
<dbReference type="Proteomes" id="UP000192223">
    <property type="component" value="Unplaced"/>
</dbReference>
<dbReference type="InterPro" id="IPR004843">
    <property type="entry name" value="Calcineurin-like_PHP"/>
</dbReference>
<dbReference type="GO" id="GO:0005764">
    <property type="term" value="C:lysosome"/>
    <property type="evidence" value="ECO:0007669"/>
    <property type="project" value="TreeGrafter"/>
</dbReference>
<keyword evidence="2" id="KW-0378">Hydrolase</keyword>
<keyword evidence="4" id="KW-0732">Signal</keyword>
<dbReference type="InterPro" id="IPR029052">
    <property type="entry name" value="Metallo-depent_PP-like"/>
</dbReference>
<protein>
    <submittedName>
        <fullName evidence="7">Sphingomyelin phosphodiesterase-like</fullName>
    </submittedName>
</protein>
<evidence type="ECO:0000259" key="5">
    <source>
        <dbReference type="Pfam" id="PF00149"/>
    </source>
</evidence>
<evidence type="ECO:0000256" key="2">
    <source>
        <dbReference type="ARBA" id="ARBA00022801"/>
    </source>
</evidence>
<dbReference type="GO" id="GO:0016020">
    <property type="term" value="C:membrane"/>
    <property type="evidence" value="ECO:0007669"/>
    <property type="project" value="GOC"/>
</dbReference>
<dbReference type="AlphaFoldDB" id="A0A7F5RC63"/>